<evidence type="ECO:0000256" key="1">
    <source>
        <dbReference type="ARBA" id="ARBA00006468"/>
    </source>
</evidence>
<organism evidence="4 5">
    <name type="scientific">Ilex paraguariensis</name>
    <name type="common">yerba mate</name>
    <dbReference type="NCBI Taxonomy" id="185542"/>
    <lineage>
        <taxon>Eukaryota</taxon>
        <taxon>Viridiplantae</taxon>
        <taxon>Streptophyta</taxon>
        <taxon>Embryophyta</taxon>
        <taxon>Tracheophyta</taxon>
        <taxon>Spermatophyta</taxon>
        <taxon>Magnoliopsida</taxon>
        <taxon>eudicotyledons</taxon>
        <taxon>Gunneridae</taxon>
        <taxon>Pentapetalae</taxon>
        <taxon>asterids</taxon>
        <taxon>campanulids</taxon>
        <taxon>Aquifoliales</taxon>
        <taxon>Aquifoliaceae</taxon>
        <taxon>Ilex</taxon>
    </lineage>
</organism>
<evidence type="ECO:0000313" key="5">
    <source>
        <dbReference type="Proteomes" id="UP001642360"/>
    </source>
</evidence>
<comment type="similarity">
    <text evidence="1">Belongs to the formin-like family. Class-II subfamily.</text>
</comment>
<dbReference type="PANTHER" id="PTHR45733:SF8">
    <property type="entry name" value="FORMIN-J"/>
    <property type="match status" value="1"/>
</dbReference>
<evidence type="ECO:0000256" key="2">
    <source>
        <dbReference type="SAM" id="MobiDB-lite"/>
    </source>
</evidence>
<reference evidence="4 5" key="1">
    <citation type="submission" date="2024-02" db="EMBL/GenBank/DDBJ databases">
        <authorList>
            <person name="Vignale AGUSTIN F."/>
            <person name="Sosa J E."/>
            <person name="Modenutti C."/>
        </authorList>
    </citation>
    <scope>NUCLEOTIDE SEQUENCE [LARGE SCALE GENOMIC DNA]</scope>
</reference>
<dbReference type="PROSITE" id="PS51444">
    <property type="entry name" value="FH2"/>
    <property type="match status" value="1"/>
</dbReference>
<dbReference type="Gene3D" id="1.20.58.2220">
    <property type="entry name" value="Formin, FH2 domain"/>
    <property type="match status" value="2"/>
</dbReference>
<sequence length="334" mass="37616">MAPPTSLFCFPGLISLIFHNAFAIGSAVGFRLDSLLKLTETRARNNKMTLMHYLCKVIADKLPELLDFSKDLISLEPASKIQLKFLAEEMQAISKGLEKVVQELSMSENDGPVSINFRKANSGIELIFLEGPRLRSAVGFRLDSLLKLTETRARNNKMTLMHYLCKVIADKLPELLDFSKDLISLEPASKIQLKFLAEEMQAISKGLEKVVQELSMSENDGPVSINFRKVLKEFLSFSEGEVRSLASLYSGVGRNVDALILYFGEDPSRCPFEQVISTILNFVRMFNKSHEENCKQLEFERKKAEKEASNEKLKINASQTDTGHFMHSPIKSVK</sequence>
<evidence type="ECO:0000313" key="4">
    <source>
        <dbReference type="EMBL" id="CAK9183313.1"/>
    </source>
</evidence>
<dbReference type="PANTHER" id="PTHR45733">
    <property type="entry name" value="FORMIN-J"/>
    <property type="match status" value="1"/>
</dbReference>
<protein>
    <recommendedName>
        <fullName evidence="3">FH2 domain-containing protein</fullName>
    </recommendedName>
</protein>
<name>A0ABC8UQG5_9AQUA</name>
<feature type="region of interest" description="Disordered" evidence="2">
    <location>
        <begin position="310"/>
        <end position="334"/>
    </location>
</feature>
<dbReference type="AlphaFoldDB" id="A0ABC8UQG5"/>
<dbReference type="Pfam" id="PF02181">
    <property type="entry name" value="FH2"/>
    <property type="match status" value="2"/>
</dbReference>
<keyword evidence="5" id="KW-1185">Reference proteome</keyword>
<dbReference type="Proteomes" id="UP001642360">
    <property type="component" value="Unassembled WGS sequence"/>
</dbReference>
<dbReference type="EMBL" id="CAUOFW020008613">
    <property type="protein sequence ID" value="CAK9183313.1"/>
    <property type="molecule type" value="Genomic_DNA"/>
</dbReference>
<feature type="domain" description="FH2" evidence="3">
    <location>
        <begin position="1"/>
        <end position="312"/>
    </location>
</feature>
<dbReference type="InterPro" id="IPR042201">
    <property type="entry name" value="FH2_Formin_sf"/>
</dbReference>
<dbReference type="InterPro" id="IPR051144">
    <property type="entry name" value="Formin_homology_domain"/>
</dbReference>
<comment type="caution">
    <text evidence="4">The sequence shown here is derived from an EMBL/GenBank/DDBJ whole genome shotgun (WGS) entry which is preliminary data.</text>
</comment>
<proteinExistence type="inferred from homology"/>
<evidence type="ECO:0000259" key="3">
    <source>
        <dbReference type="PROSITE" id="PS51444"/>
    </source>
</evidence>
<gene>
    <name evidence="4" type="ORF">ILEXP_LOCUS53576</name>
</gene>
<dbReference type="InterPro" id="IPR015425">
    <property type="entry name" value="FH2_Formin"/>
</dbReference>
<dbReference type="SUPFAM" id="SSF101447">
    <property type="entry name" value="Formin homology 2 domain (FH2 domain)"/>
    <property type="match status" value="2"/>
</dbReference>
<accession>A0ABC8UQG5</accession>